<keyword evidence="1" id="KW-0472">Membrane</keyword>
<dbReference type="AlphaFoldDB" id="A0A511N291"/>
<keyword evidence="1" id="KW-0812">Transmembrane</keyword>
<evidence type="ECO:0000256" key="1">
    <source>
        <dbReference type="SAM" id="Phobius"/>
    </source>
</evidence>
<dbReference type="Pfam" id="PF15562">
    <property type="entry name" value="Imm17"/>
    <property type="match status" value="1"/>
</dbReference>
<name>A0A511N291_DEIC1</name>
<comment type="caution">
    <text evidence="2">The sequence shown here is derived from an EMBL/GenBank/DDBJ whole genome shotgun (WGS) entry which is preliminary data.</text>
</comment>
<keyword evidence="1" id="KW-1133">Transmembrane helix</keyword>
<dbReference type="EMBL" id="BJXB01000011">
    <property type="protein sequence ID" value="GEM46975.1"/>
    <property type="molecule type" value="Genomic_DNA"/>
</dbReference>
<evidence type="ECO:0000313" key="3">
    <source>
        <dbReference type="Proteomes" id="UP000321306"/>
    </source>
</evidence>
<proteinExistence type="predicted"/>
<dbReference type="Proteomes" id="UP000321306">
    <property type="component" value="Unassembled WGS sequence"/>
</dbReference>
<keyword evidence="3" id="KW-1185">Reference proteome</keyword>
<gene>
    <name evidence="2" type="ORF">DC3_26100</name>
</gene>
<reference evidence="2 3" key="1">
    <citation type="submission" date="2019-07" db="EMBL/GenBank/DDBJ databases">
        <title>Whole genome shotgun sequence of Deinococcus cellulosilyticus NBRC 106333.</title>
        <authorList>
            <person name="Hosoyama A."/>
            <person name="Uohara A."/>
            <person name="Ohji S."/>
            <person name="Ichikawa N."/>
        </authorList>
    </citation>
    <scope>NUCLEOTIDE SEQUENCE [LARGE SCALE GENOMIC DNA]</scope>
    <source>
        <strain evidence="2 3">NBRC 106333</strain>
    </source>
</reference>
<sequence>MTYAQNMEHWLPQIFLFGGGVYALAGSVFNWNWFFEDDFSGLMVEWLGRKGARIFYAGLGLFLVFVGWVFTL</sequence>
<evidence type="ECO:0000313" key="2">
    <source>
        <dbReference type="EMBL" id="GEM46975.1"/>
    </source>
</evidence>
<protein>
    <recommendedName>
        <fullName evidence="4">Immunity protein 17</fullName>
    </recommendedName>
</protein>
<feature type="transmembrane region" description="Helical" evidence="1">
    <location>
        <begin position="54"/>
        <end position="71"/>
    </location>
</feature>
<organism evidence="2 3">
    <name type="scientific">Deinococcus cellulosilyticus (strain DSM 18568 / NBRC 106333 / KACC 11606 / 5516J-15)</name>
    <dbReference type="NCBI Taxonomy" id="1223518"/>
    <lineage>
        <taxon>Bacteria</taxon>
        <taxon>Thermotogati</taxon>
        <taxon>Deinococcota</taxon>
        <taxon>Deinococci</taxon>
        <taxon>Deinococcales</taxon>
        <taxon>Deinococcaceae</taxon>
        <taxon>Deinococcus</taxon>
    </lineage>
</organism>
<feature type="transmembrane region" description="Helical" evidence="1">
    <location>
        <begin position="14"/>
        <end position="34"/>
    </location>
</feature>
<evidence type="ECO:0008006" key="4">
    <source>
        <dbReference type="Google" id="ProtNLM"/>
    </source>
</evidence>
<dbReference type="InterPro" id="IPR029087">
    <property type="entry name" value="Imm17"/>
</dbReference>
<accession>A0A511N291</accession>